<evidence type="ECO:0000256" key="5">
    <source>
        <dbReference type="ARBA" id="ARBA00034545"/>
    </source>
</evidence>
<dbReference type="PANTHER" id="PTHR43675">
    <property type="entry name" value="ARSENITE METHYLTRANSFERASE"/>
    <property type="match status" value="1"/>
</dbReference>
<comment type="catalytic activity">
    <reaction evidence="7">
        <text>arsenic triglutathione + 2 [thioredoxin]-dithiol + 2 S-adenosyl-L-methionine + H2O = dimethylarsinous acid + 2 [thioredoxin]-disulfide + 3 glutathione + 2 S-adenosyl-L-homocysteine + 2 H(+)</text>
        <dbReference type="Rhea" id="RHEA:69464"/>
        <dbReference type="Rhea" id="RHEA-COMP:10698"/>
        <dbReference type="Rhea" id="RHEA-COMP:10700"/>
        <dbReference type="ChEBI" id="CHEBI:15377"/>
        <dbReference type="ChEBI" id="CHEBI:15378"/>
        <dbReference type="ChEBI" id="CHEBI:23808"/>
        <dbReference type="ChEBI" id="CHEBI:29950"/>
        <dbReference type="ChEBI" id="CHEBI:50058"/>
        <dbReference type="ChEBI" id="CHEBI:57856"/>
        <dbReference type="ChEBI" id="CHEBI:57925"/>
        <dbReference type="ChEBI" id="CHEBI:59789"/>
        <dbReference type="ChEBI" id="CHEBI:183640"/>
        <dbReference type="EC" id="2.1.1.137"/>
    </reaction>
</comment>
<evidence type="ECO:0000313" key="10">
    <source>
        <dbReference type="EMBL" id="WOJ89506.1"/>
    </source>
</evidence>
<dbReference type="InterPro" id="IPR029063">
    <property type="entry name" value="SAM-dependent_MTases_sf"/>
</dbReference>
<evidence type="ECO:0000256" key="3">
    <source>
        <dbReference type="ARBA" id="ARBA00034487"/>
    </source>
</evidence>
<dbReference type="GO" id="GO:0032259">
    <property type="term" value="P:methylation"/>
    <property type="evidence" value="ECO:0007669"/>
    <property type="project" value="UniProtKB-KW"/>
</dbReference>
<proteinExistence type="inferred from homology"/>
<evidence type="ECO:0000256" key="4">
    <source>
        <dbReference type="ARBA" id="ARBA00034521"/>
    </source>
</evidence>
<comment type="catalytic activity">
    <reaction evidence="6">
        <text>arsenic triglutathione + [thioredoxin]-dithiol + S-adenosyl-L-methionine + 2 H2O = methylarsonous acid + [thioredoxin]-disulfide + 3 glutathione + S-adenosyl-L-homocysteine + H(+)</text>
        <dbReference type="Rhea" id="RHEA:69460"/>
        <dbReference type="Rhea" id="RHEA-COMP:10698"/>
        <dbReference type="Rhea" id="RHEA-COMP:10700"/>
        <dbReference type="ChEBI" id="CHEBI:15377"/>
        <dbReference type="ChEBI" id="CHEBI:15378"/>
        <dbReference type="ChEBI" id="CHEBI:17826"/>
        <dbReference type="ChEBI" id="CHEBI:29950"/>
        <dbReference type="ChEBI" id="CHEBI:50058"/>
        <dbReference type="ChEBI" id="CHEBI:57856"/>
        <dbReference type="ChEBI" id="CHEBI:57925"/>
        <dbReference type="ChEBI" id="CHEBI:59789"/>
        <dbReference type="ChEBI" id="CHEBI:183640"/>
        <dbReference type="EC" id="2.1.1.137"/>
    </reaction>
</comment>
<name>A0ABZ0HUE2_9HYPH</name>
<feature type="domain" description="Methyltransferase" evidence="9">
    <location>
        <begin position="46"/>
        <end position="195"/>
    </location>
</feature>
<dbReference type="InterPro" id="IPR026669">
    <property type="entry name" value="Arsenite_MeTrfase-like"/>
</dbReference>
<dbReference type="PANTHER" id="PTHR43675:SF8">
    <property type="entry name" value="ARSENITE METHYLTRANSFERASE"/>
    <property type="match status" value="1"/>
</dbReference>
<gene>
    <name evidence="10" type="ORF">RZS28_17195</name>
</gene>
<keyword evidence="11" id="KW-1185">Reference proteome</keyword>
<sequence>MTELFHFRGFDIPVDLLKKTGGGPETFEEISDYHMNLLQQYIGVKDTDHVMEIGCGIGRDAIPLTKLLERGNYIGTDTIAPSIQWCAENISVRFPNFVFVHHDIHDSLHNPNGTLQAFDVKLPAEDNSIDLIILQSVFTHMFADEIVHYMNEFRRVLKPSGRVWATFFIVHREILDAIRDDAQTRHALSFRYPYGLGCHVNVIEEPRGAVAFEEDALKKMIERGGLSMAQPILWGVWSGQRPDPKCGQDGLVLMKTA</sequence>
<dbReference type="RefSeq" id="WP_407338951.1">
    <property type="nucleotide sequence ID" value="NZ_CP136862.1"/>
</dbReference>
<keyword evidence="2" id="KW-0949">S-adenosyl-L-methionine</keyword>
<evidence type="ECO:0000256" key="2">
    <source>
        <dbReference type="ARBA" id="ARBA00022691"/>
    </source>
</evidence>
<dbReference type="GO" id="GO:0008168">
    <property type="term" value="F:methyltransferase activity"/>
    <property type="evidence" value="ECO:0007669"/>
    <property type="project" value="UniProtKB-KW"/>
</dbReference>
<evidence type="ECO:0000256" key="7">
    <source>
        <dbReference type="ARBA" id="ARBA00047943"/>
    </source>
</evidence>
<keyword evidence="10" id="KW-0489">Methyltransferase</keyword>
<evidence type="ECO:0000256" key="8">
    <source>
        <dbReference type="ARBA" id="ARBA00048428"/>
    </source>
</evidence>
<dbReference type="Pfam" id="PF13847">
    <property type="entry name" value="Methyltransf_31"/>
    <property type="match status" value="1"/>
</dbReference>
<reference evidence="10 11" key="1">
    <citation type="submission" date="2023-10" db="EMBL/GenBank/DDBJ databases">
        <title>Novel methanotroph of the genus Methylocapsa from a subarctic wetland.</title>
        <authorList>
            <person name="Belova S.E."/>
            <person name="Oshkin I.Y."/>
            <person name="Miroshnikov K."/>
            <person name="Dedysh S.N."/>
        </authorList>
    </citation>
    <scope>NUCLEOTIDE SEQUENCE [LARGE SCALE GENOMIC DNA]</scope>
    <source>
        <strain evidence="10 11">RX1</strain>
    </source>
</reference>
<accession>A0ABZ0HUE2</accession>
<evidence type="ECO:0000313" key="11">
    <source>
        <dbReference type="Proteomes" id="UP001626536"/>
    </source>
</evidence>
<evidence type="ECO:0000259" key="9">
    <source>
        <dbReference type="Pfam" id="PF13847"/>
    </source>
</evidence>
<dbReference type="Gene3D" id="3.40.50.150">
    <property type="entry name" value="Vaccinia Virus protein VP39"/>
    <property type="match status" value="1"/>
</dbReference>
<evidence type="ECO:0000256" key="1">
    <source>
        <dbReference type="ARBA" id="ARBA00022679"/>
    </source>
</evidence>
<protein>
    <recommendedName>
        <fullName evidence="5">Arsenite methyltransferase</fullName>
        <ecNumber evidence="4">2.1.1.137</ecNumber>
    </recommendedName>
</protein>
<dbReference type="EC" id="2.1.1.137" evidence="4"/>
<dbReference type="InterPro" id="IPR025714">
    <property type="entry name" value="Methyltranfer_dom"/>
</dbReference>
<comment type="similarity">
    <text evidence="3">Belongs to the methyltransferase superfamily. Arsenite methyltransferase family.</text>
</comment>
<dbReference type="CDD" id="cd02440">
    <property type="entry name" value="AdoMet_MTases"/>
    <property type="match status" value="1"/>
</dbReference>
<dbReference type="EMBL" id="CP136862">
    <property type="protein sequence ID" value="WOJ89506.1"/>
    <property type="molecule type" value="Genomic_DNA"/>
</dbReference>
<comment type="catalytic activity">
    <reaction evidence="8">
        <text>arsenic triglutathione + 3 [thioredoxin]-dithiol + 3 S-adenosyl-L-methionine = trimethylarsine + 3 [thioredoxin]-disulfide + 3 glutathione + 3 S-adenosyl-L-homocysteine + 3 H(+)</text>
        <dbReference type="Rhea" id="RHEA:69432"/>
        <dbReference type="Rhea" id="RHEA-COMP:10698"/>
        <dbReference type="Rhea" id="RHEA-COMP:10700"/>
        <dbReference type="ChEBI" id="CHEBI:15378"/>
        <dbReference type="ChEBI" id="CHEBI:27130"/>
        <dbReference type="ChEBI" id="CHEBI:29950"/>
        <dbReference type="ChEBI" id="CHEBI:50058"/>
        <dbReference type="ChEBI" id="CHEBI:57856"/>
        <dbReference type="ChEBI" id="CHEBI:57925"/>
        <dbReference type="ChEBI" id="CHEBI:59789"/>
        <dbReference type="ChEBI" id="CHEBI:183640"/>
        <dbReference type="EC" id="2.1.1.137"/>
    </reaction>
</comment>
<dbReference type="Proteomes" id="UP001626536">
    <property type="component" value="Chromosome"/>
</dbReference>
<dbReference type="SUPFAM" id="SSF53335">
    <property type="entry name" value="S-adenosyl-L-methionine-dependent methyltransferases"/>
    <property type="match status" value="1"/>
</dbReference>
<organism evidence="10 11">
    <name type="scientific">Methylocapsa polymorpha</name>
    <dbReference type="NCBI Taxonomy" id="3080828"/>
    <lineage>
        <taxon>Bacteria</taxon>
        <taxon>Pseudomonadati</taxon>
        <taxon>Pseudomonadota</taxon>
        <taxon>Alphaproteobacteria</taxon>
        <taxon>Hyphomicrobiales</taxon>
        <taxon>Beijerinckiaceae</taxon>
        <taxon>Methylocapsa</taxon>
    </lineage>
</organism>
<keyword evidence="1 10" id="KW-0808">Transferase</keyword>
<evidence type="ECO:0000256" key="6">
    <source>
        <dbReference type="ARBA" id="ARBA00047941"/>
    </source>
</evidence>